<dbReference type="SUPFAM" id="SSF52266">
    <property type="entry name" value="SGNH hydrolase"/>
    <property type="match status" value="1"/>
</dbReference>
<organism evidence="4 5">
    <name type="scientific">Sphingomonas melonis</name>
    <dbReference type="NCBI Taxonomy" id="152682"/>
    <lineage>
        <taxon>Bacteria</taxon>
        <taxon>Pseudomonadati</taxon>
        <taxon>Pseudomonadota</taxon>
        <taxon>Alphaproteobacteria</taxon>
        <taxon>Sphingomonadales</taxon>
        <taxon>Sphingomonadaceae</taxon>
        <taxon>Sphingomonas</taxon>
    </lineage>
</organism>
<dbReference type="GO" id="GO:0016788">
    <property type="term" value="F:hydrolase activity, acting on ester bonds"/>
    <property type="evidence" value="ECO:0007669"/>
    <property type="project" value="UniProtKB-ARBA"/>
</dbReference>
<proteinExistence type="predicted"/>
<gene>
    <name evidence="4" type="ORF">HD841_000525</name>
</gene>
<protein>
    <recommendedName>
        <fullName evidence="3">Sialate O-acetylesterase domain-containing protein</fullName>
    </recommendedName>
</protein>
<dbReference type="Pfam" id="PF03629">
    <property type="entry name" value="SASA"/>
    <property type="match status" value="1"/>
</dbReference>
<keyword evidence="1" id="KW-0378">Hydrolase</keyword>
<accession>A0A7Y9FMB9</accession>
<dbReference type="InterPro" id="IPR005181">
    <property type="entry name" value="SASA"/>
</dbReference>
<dbReference type="Proteomes" id="UP000517753">
    <property type="component" value="Unassembled WGS sequence"/>
</dbReference>
<evidence type="ECO:0000256" key="1">
    <source>
        <dbReference type="ARBA" id="ARBA00022801"/>
    </source>
</evidence>
<sequence length="679" mass="69638">MARTDILAINAKTISINGVPIAGSAAPSGLVTTFDQLDADAVLALNGSVIQGTFAPGMAFTNFDNINVLSGISLGDVVKYGTASTPESNNRSGPIIRFTGGPAAASPTFTPTPSTSPIQTGPIVMSFIGSSSPAEYLNNYTGGTPNPNVLASDGGTNFGQLNQGRMGIEAGTAIYNATGRPVHYLRSGASGTTLAGWESDASSLLTNAINSIKNAIATGRTMTAVLLQVGFNDVDFGNVNSSSAAAQAALIRSLISKIRVGTGLPNLMFFIGTTQDEPDNPNGLRFQREAEMQVANNDANVRLGFSTYDVPTRDNTHQTEPSQVITAGRFAAQVLAYINSTPQKRAPFFYSAAAVSDTQTDVSIAYVSGTDFTPATGITGFRVFNASGAALAVTAAERISAGTIRVTHAAKAGGAGSIIYMPNALATDDATVLRDNSALSLPFDVTAAALPIPAFAAVVTPTPAPTPTPSPTPTPTPAPTPTPSPTPTPTPSGTPTATGKVAQFDTGESGSPATPGGWNRWTYAAGTGLVSTAFNNPDGSATGWTGTTTVNGDGGATNTGATTGNNTGVYPDAVLQSYYFNQNQASSTLKIAGLDPTKVYDLELTGSRTATDRYTDFTVNGVTKQLDAGNNTTQVVTFAKVAPNLSGEITFSFKAGRGANNVLSGFGYFSGGRLIEYTP</sequence>
<keyword evidence="5" id="KW-1185">Reference proteome</keyword>
<dbReference type="EMBL" id="JACCBY010000001">
    <property type="protein sequence ID" value="NYD88756.1"/>
    <property type="molecule type" value="Genomic_DNA"/>
</dbReference>
<dbReference type="RefSeq" id="WP_179507315.1">
    <property type="nucleotide sequence ID" value="NZ_JACCBY010000001.1"/>
</dbReference>
<name>A0A7Y9FMB9_9SPHN</name>
<reference evidence="4 5" key="1">
    <citation type="submission" date="2020-08" db="EMBL/GenBank/DDBJ databases">
        <title>The Agave Microbiome: Exploring the role of microbial communities in plant adaptations to desert environments.</title>
        <authorList>
            <person name="Partida-Martinez L.P."/>
        </authorList>
    </citation>
    <scope>NUCLEOTIDE SEQUENCE [LARGE SCALE GENOMIC DNA]</scope>
    <source>
        <strain evidence="4 5">AS2.3</strain>
    </source>
</reference>
<evidence type="ECO:0000313" key="4">
    <source>
        <dbReference type="EMBL" id="NYD88756.1"/>
    </source>
</evidence>
<dbReference type="Gene3D" id="3.40.50.1110">
    <property type="entry name" value="SGNH hydrolase"/>
    <property type="match status" value="1"/>
</dbReference>
<feature type="compositionally biased region" description="Pro residues" evidence="2">
    <location>
        <begin position="463"/>
        <end position="492"/>
    </location>
</feature>
<dbReference type="InterPro" id="IPR036514">
    <property type="entry name" value="SGNH_hydro_sf"/>
</dbReference>
<evidence type="ECO:0000313" key="5">
    <source>
        <dbReference type="Proteomes" id="UP000517753"/>
    </source>
</evidence>
<feature type="domain" description="Sialate O-acetylesterase" evidence="3">
    <location>
        <begin position="178"/>
        <end position="335"/>
    </location>
</feature>
<comment type="caution">
    <text evidence="4">The sequence shown here is derived from an EMBL/GenBank/DDBJ whole genome shotgun (WGS) entry which is preliminary data.</text>
</comment>
<evidence type="ECO:0000259" key="3">
    <source>
        <dbReference type="Pfam" id="PF03629"/>
    </source>
</evidence>
<evidence type="ECO:0000256" key="2">
    <source>
        <dbReference type="SAM" id="MobiDB-lite"/>
    </source>
</evidence>
<feature type="region of interest" description="Disordered" evidence="2">
    <location>
        <begin position="463"/>
        <end position="519"/>
    </location>
</feature>
<dbReference type="AlphaFoldDB" id="A0A7Y9FMB9"/>